<keyword evidence="2" id="KW-1185">Reference proteome</keyword>
<dbReference type="Proteomes" id="UP000232638">
    <property type="component" value="Chromosome"/>
</dbReference>
<name>A0A2K8U7Q6_9GAMM</name>
<proteinExistence type="predicted"/>
<dbReference type="RefSeq" id="WP_100919350.1">
    <property type="nucleotide sequence ID" value="NZ_CP020370.1"/>
</dbReference>
<dbReference type="KEGG" id="tsy:THSYN_11870"/>
<dbReference type="Pfam" id="PF01724">
    <property type="entry name" value="DUF29"/>
    <property type="match status" value="1"/>
</dbReference>
<organism evidence="1 2">
    <name type="scientific">Candidatus Thiodictyon syntrophicum</name>
    <dbReference type="NCBI Taxonomy" id="1166950"/>
    <lineage>
        <taxon>Bacteria</taxon>
        <taxon>Pseudomonadati</taxon>
        <taxon>Pseudomonadota</taxon>
        <taxon>Gammaproteobacteria</taxon>
        <taxon>Chromatiales</taxon>
        <taxon>Chromatiaceae</taxon>
        <taxon>Thiodictyon</taxon>
    </lineage>
</organism>
<accession>A0A2K8U7Q6</accession>
<sequence>MSDISELYRSDYSAWAQRNAALLRAGDFAALDIAHLLEELDDMGKSEQRELENRLTMLLAHLLKWEYQLPTLSARWREFDGRSWRATIIAQRDRLAKRLSKSPGLQASLPATLAEAYDDAARLASKETQLPRATFPATCPYSIAQILDDGFYPGPEASP</sequence>
<dbReference type="EMBL" id="CP020370">
    <property type="protein sequence ID" value="AUB81585.1"/>
    <property type="molecule type" value="Genomic_DNA"/>
</dbReference>
<dbReference type="InterPro" id="IPR002636">
    <property type="entry name" value="DUF29"/>
</dbReference>
<evidence type="ECO:0000313" key="2">
    <source>
        <dbReference type="Proteomes" id="UP000232638"/>
    </source>
</evidence>
<evidence type="ECO:0000313" key="1">
    <source>
        <dbReference type="EMBL" id="AUB81585.1"/>
    </source>
</evidence>
<evidence type="ECO:0008006" key="3">
    <source>
        <dbReference type="Google" id="ProtNLM"/>
    </source>
</evidence>
<dbReference type="PANTHER" id="PTHR34235">
    <property type="entry name" value="SLR1203 PROTEIN-RELATED"/>
    <property type="match status" value="1"/>
</dbReference>
<protein>
    <recommendedName>
        <fullName evidence="3">DUF29 domain-containing protein</fullName>
    </recommendedName>
</protein>
<dbReference type="Gene3D" id="1.20.1220.20">
    <property type="entry name" value="Uncharcterised protein PF01724"/>
    <property type="match status" value="1"/>
</dbReference>
<dbReference type="OrthoDB" id="5768145at2"/>
<dbReference type="AlphaFoldDB" id="A0A2K8U7Q6"/>
<gene>
    <name evidence="1" type="ORF">THSYN_11870</name>
</gene>
<reference evidence="1 2" key="1">
    <citation type="submission" date="2017-03" db="EMBL/GenBank/DDBJ databases">
        <title>Complete genome sequence of Candidatus 'Thiodictyon syntrophicum' sp. nov. strain Cad16T, a photolithoautotroph purple sulfur bacterium isolated from an alpine meromictic lake.</title>
        <authorList>
            <person name="Luedin S.M."/>
            <person name="Pothier J.F."/>
            <person name="Danza F."/>
            <person name="Storelli N."/>
            <person name="Wittwer M."/>
            <person name="Tonolla M."/>
        </authorList>
    </citation>
    <scope>NUCLEOTIDE SEQUENCE [LARGE SCALE GENOMIC DNA]</scope>
    <source>
        <strain evidence="1 2">Cad16T</strain>
    </source>
</reference>